<proteinExistence type="predicted"/>
<dbReference type="PROSITE" id="PS51163">
    <property type="entry name" value="YRDC"/>
    <property type="match status" value="1"/>
</dbReference>
<sequence length="207" mass="23159">MASSCKYISVHPDNPQPRMLEQVVEILKKGGVIAYPTESGYALGCLLDIKDGADRIRQIRRLDDKHELTLMCRDLSNLSEYAKVGNTQFRYLKNHLPGPYTFLLPASREVPKRLQAPKRKTIGLRVTPNVVTNALLSYFDKPLLTATLIQPGESSPMTDGWTIQEEYGHCLDAVLDGGFSGFEPTTIIDFTEEEPVLVRQGQGEFFA</sequence>
<dbReference type="InterPro" id="IPR006070">
    <property type="entry name" value="Sua5-like_dom"/>
</dbReference>
<feature type="domain" description="YrdC-like" evidence="1">
    <location>
        <begin position="17"/>
        <end position="203"/>
    </location>
</feature>
<dbReference type="InterPro" id="IPR052532">
    <property type="entry name" value="SUA5_domain"/>
</dbReference>
<name>A0ABN6CWA2_9GAMM</name>
<evidence type="ECO:0000313" key="2">
    <source>
        <dbReference type="EMBL" id="BCN93385.1"/>
    </source>
</evidence>
<keyword evidence="3" id="KW-1185">Reference proteome</keyword>
<dbReference type="InterPro" id="IPR017945">
    <property type="entry name" value="DHBP_synth_RibB-like_a/b_dom"/>
</dbReference>
<reference evidence="2" key="1">
    <citation type="journal article" date="2022" name="Arch. Microbiol.">
        <title>Thiomicrorhabdus immobilis sp. nov., a mesophilic sulfur-oxidizing bacterium isolated from sediment of a brackish lake in northern Japan.</title>
        <authorList>
            <person name="Kojima H."/>
            <person name="Mochizuki J."/>
            <person name="Kanda M."/>
            <person name="Watanabe T."/>
            <person name="Fukui M."/>
        </authorList>
    </citation>
    <scope>NUCLEOTIDE SEQUENCE</scope>
    <source>
        <strain evidence="2">Am19</strain>
    </source>
</reference>
<dbReference type="EMBL" id="AP024202">
    <property type="protein sequence ID" value="BCN93385.1"/>
    <property type="molecule type" value="Genomic_DNA"/>
</dbReference>
<accession>A0ABN6CWA2</accession>
<dbReference type="NCBIfam" id="TIGR00057">
    <property type="entry name" value="L-threonylcarbamoyladenylate synthase"/>
    <property type="match status" value="1"/>
</dbReference>
<organism evidence="2 3">
    <name type="scientific">Thiomicrorhabdus immobilis</name>
    <dbReference type="NCBI Taxonomy" id="2791037"/>
    <lineage>
        <taxon>Bacteria</taxon>
        <taxon>Pseudomonadati</taxon>
        <taxon>Pseudomonadota</taxon>
        <taxon>Gammaproteobacteria</taxon>
        <taxon>Thiotrichales</taxon>
        <taxon>Piscirickettsiaceae</taxon>
        <taxon>Thiomicrorhabdus</taxon>
    </lineage>
</organism>
<dbReference type="PANTHER" id="PTHR42828:SF3">
    <property type="entry name" value="THREONYLCARBAMOYL-AMP SYNTHASE"/>
    <property type="match status" value="1"/>
</dbReference>
<gene>
    <name evidence="2" type="ORF">THMIRHAM_11700</name>
</gene>
<dbReference type="Pfam" id="PF01300">
    <property type="entry name" value="Sua5_yciO_yrdC"/>
    <property type="match status" value="1"/>
</dbReference>
<dbReference type="Gene3D" id="3.90.870.10">
    <property type="entry name" value="DHBP synthase"/>
    <property type="match status" value="1"/>
</dbReference>
<dbReference type="PANTHER" id="PTHR42828">
    <property type="entry name" value="DHBP SYNTHASE RIBB-LIKE ALPHA/BETA DOMAIN-CONTAINING PROTEIN"/>
    <property type="match status" value="1"/>
</dbReference>
<evidence type="ECO:0000313" key="3">
    <source>
        <dbReference type="Proteomes" id="UP001054820"/>
    </source>
</evidence>
<protein>
    <submittedName>
        <fullName evidence="2">Threonylcarbamoyl-AMP synthase</fullName>
    </submittedName>
</protein>
<dbReference type="SUPFAM" id="SSF55821">
    <property type="entry name" value="YrdC/RibB"/>
    <property type="match status" value="1"/>
</dbReference>
<evidence type="ECO:0000259" key="1">
    <source>
        <dbReference type="PROSITE" id="PS51163"/>
    </source>
</evidence>
<dbReference type="Proteomes" id="UP001054820">
    <property type="component" value="Chromosome"/>
</dbReference>
<dbReference type="RefSeq" id="WP_237260467.1">
    <property type="nucleotide sequence ID" value="NZ_AP024202.1"/>
</dbReference>